<dbReference type="EMBL" id="CP015249">
    <property type="protein sequence ID" value="ANB19633.1"/>
    <property type="molecule type" value="Genomic_DNA"/>
</dbReference>
<accession>A0A160DZK5</accession>
<protein>
    <submittedName>
        <fullName evidence="6">Transcriptional regulator</fullName>
    </submittedName>
</protein>
<dbReference type="OrthoDB" id="8437302at2"/>
<evidence type="ECO:0000259" key="5">
    <source>
        <dbReference type="PROSITE" id="PS50931"/>
    </source>
</evidence>
<dbReference type="STRING" id="1300342.I596_3645"/>
<proteinExistence type="inferred from homology"/>
<comment type="similarity">
    <text evidence="1">Belongs to the LysR transcriptional regulatory family.</text>
</comment>
<sequence>MTLTLRQLRYAQAAARYGNVTTAAKVLHVSQPSVSMAITQIEDHFGKPVFVRQRGSGVSLTAFGHVVMAKARQLLADAEALETLGDADSGLRGELVLGCFEDLAPYCVPSILARLRRRCPAIDVVVREEGFDTLGRHLDDGATDLAISYDLGLPASATATILCELAPQALLPSDHPLAARETVTMAELGGEPLILTDQAQSWQHVLELFHLCNVRPTQAIRTGSFELQRAMVANGLGVALAYSRPYGDFSYDGRPLVRRPIADPLPLQRIVIAQKARNALAAIQMVFVEETKRWFDEVWPTIHADRPGRSGAAKR</sequence>
<organism evidence="6 7">
    <name type="scientific">Dokdonella koreensis DS-123</name>
    <dbReference type="NCBI Taxonomy" id="1300342"/>
    <lineage>
        <taxon>Bacteria</taxon>
        <taxon>Pseudomonadati</taxon>
        <taxon>Pseudomonadota</taxon>
        <taxon>Gammaproteobacteria</taxon>
        <taxon>Lysobacterales</taxon>
        <taxon>Rhodanobacteraceae</taxon>
        <taxon>Dokdonella</taxon>
    </lineage>
</organism>
<name>A0A160DZK5_9GAMM</name>
<keyword evidence="3" id="KW-0238">DNA-binding</keyword>
<dbReference type="Gene3D" id="3.40.190.10">
    <property type="entry name" value="Periplasmic binding protein-like II"/>
    <property type="match status" value="2"/>
</dbReference>
<dbReference type="PANTHER" id="PTHR30346:SF0">
    <property type="entry name" value="HCA OPERON TRANSCRIPTIONAL ACTIVATOR HCAR"/>
    <property type="match status" value="1"/>
</dbReference>
<dbReference type="InterPro" id="IPR000847">
    <property type="entry name" value="LysR_HTH_N"/>
</dbReference>
<evidence type="ECO:0000313" key="7">
    <source>
        <dbReference type="Proteomes" id="UP000076830"/>
    </source>
</evidence>
<keyword evidence="2" id="KW-0805">Transcription regulation</keyword>
<evidence type="ECO:0000256" key="3">
    <source>
        <dbReference type="ARBA" id="ARBA00023125"/>
    </source>
</evidence>
<dbReference type="Gene3D" id="1.10.10.10">
    <property type="entry name" value="Winged helix-like DNA-binding domain superfamily/Winged helix DNA-binding domain"/>
    <property type="match status" value="1"/>
</dbReference>
<evidence type="ECO:0000313" key="6">
    <source>
        <dbReference type="EMBL" id="ANB19633.1"/>
    </source>
</evidence>
<dbReference type="SUPFAM" id="SSF46785">
    <property type="entry name" value="Winged helix' DNA-binding domain"/>
    <property type="match status" value="1"/>
</dbReference>
<evidence type="ECO:0000256" key="1">
    <source>
        <dbReference type="ARBA" id="ARBA00009437"/>
    </source>
</evidence>
<dbReference type="PATRIC" id="fig|1300342.3.peg.3564"/>
<dbReference type="KEGG" id="dko:I596_3645"/>
<keyword evidence="4" id="KW-0804">Transcription</keyword>
<dbReference type="InterPro" id="IPR005119">
    <property type="entry name" value="LysR_subst-bd"/>
</dbReference>
<dbReference type="Proteomes" id="UP000076830">
    <property type="component" value="Chromosome"/>
</dbReference>
<dbReference type="SUPFAM" id="SSF53850">
    <property type="entry name" value="Periplasmic binding protein-like II"/>
    <property type="match status" value="1"/>
</dbReference>
<dbReference type="GO" id="GO:0003677">
    <property type="term" value="F:DNA binding"/>
    <property type="evidence" value="ECO:0007669"/>
    <property type="project" value="UniProtKB-KW"/>
</dbReference>
<evidence type="ECO:0000256" key="4">
    <source>
        <dbReference type="ARBA" id="ARBA00023163"/>
    </source>
</evidence>
<dbReference type="PANTHER" id="PTHR30346">
    <property type="entry name" value="TRANSCRIPTIONAL DUAL REGULATOR HCAR-RELATED"/>
    <property type="match status" value="1"/>
</dbReference>
<dbReference type="Pfam" id="PF00126">
    <property type="entry name" value="HTH_1"/>
    <property type="match status" value="1"/>
</dbReference>
<evidence type="ECO:0000256" key="2">
    <source>
        <dbReference type="ARBA" id="ARBA00023015"/>
    </source>
</evidence>
<dbReference type="PRINTS" id="PR00039">
    <property type="entry name" value="HTHLYSR"/>
</dbReference>
<dbReference type="AlphaFoldDB" id="A0A160DZK5"/>
<dbReference type="InterPro" id="IPR036390">
    <property type="entry name" value="WH_DNA-bd_sf"/>
</dbReference>
<dbReference type="PROSITE" id="PS50931">
    <property type="entry name" value="HTH_LYSR"/>
    <property type="match status" value="1"/>
</dbReference>
<dbReference type="GO" id="GO:0003700">
    <property type="term" value="F:DNA-binding transcription factor activity"/>
    <property type="evidence" value="ECO:0007669"/>
    <property type="project" value="InterPro"/>
</dbReference>
<dbReference type="RefSeq" id="WP_067650723.1">
    <property type="nucleotide sequence ID" value="NZ_CP015249.1"/>
</dbReference>
<feature type="domain" description="HTH lysR-type" evidence="5">
    <location>
        <begin position="3"/>
        <end position="61"/>
    </location>
</feature>
<reference evidence="6 7" key="1">
    <citation type="submission" date="2016-04" db="EMBL/GenBank/DDBJ databases">
        <title>Complete genome sequence of Dokdonella koreensis DS-123T.</title>
        <authorList>
            <person name="Kim J.F."/>
            <person name="Lee H."/>
            <person name="Kwak M.-J."/>
        </authorList>
    </citation>
    <scope>NUCLEOTIDE SEQUENCE [LARGE SCALE GENOMIC DNA]</scope>
    <source>
        <strain evidence="6 7">DS-123</strain>
    </source>
</reference>
<dbReference type="Pfam" id="PF03466">
    <property type="entry name" value="LysR_substrate"/>
    <property type="match status" value="1"/>
</dbReference>
<dbReference type="InterPro" id="IPR036388">
    <property type="entry name" value="WH-like_DNA-bd_sf"/>
</dbReference>
<gene>
    <name evidence="6" type="ORF">I596_3645</name>
</gene>
<dbReference type="GO" id="GO:0032993">
    <property type="term" value="C:protein-DNA complex"/>
    <property type="evidence" value="ECO:0007669"/>
    <property type="project" value="TreeGrafter"/>
</dbReference>
<keyword evidence="7" id="KW-1185">Reference proteome</keyword>